<reference evidence="1 2" key="1">
    <citation type="submission" date="2010-09" db="EMBL/GenBank/DDBJ databases">
        <authorList>
            <person name="Daugherty S.C."/>
            <person name="Tallon L.J."/>
            <person name="Jones K.M."/>
            <person name="Liu X."/>
            <person name="Kilian M."/>
            <person name="Tettelin H."/>
        </authorList>
    </citation>
    <scope>NUCLEOTIDE SEQUENCE [LARGE SCALE GENOMIC DNA]</scope>
    <source>
        <strain evidence="1 2">SK597</strain>
    </source>
</reference>
<accession>E1LTH2</accession>
<dbReference type="EMBL" id="AEDV01000073">
    <property type="protein sequence ID" value="EFO00161.1"/>
    <property type="molecule type" value="Genomic_DNA"/>
</dbReference>
<protein>
    <submittedName>
        <fullName evidence="1">Uncharacterized protein</fullName>
    </submittedName>
</protein>
<gene>
    <name evidence="1" type="ORF">SMSK597_1263</name>
</gene>
<organism evidence="1 2">
    <name type="scientific">Streptococcus mitis SK597</name>
    <dbReference type="NCBI Taxonomy" id="585204"/>
    <lineage>
        <taxon>Bacteria</taxon>
        <taxon>Bacillati</taxon>
        <taxon>Bacillota</taxon>
        <taxon>Bacilli</taxon>
        <taxon>Lactobacillales</taxon>
        <taxon>Streptococcaceae</taxon>
        <taxon>Streptococcus</taxon>
        <taxon>Streptococcus mitis group</taxon>
    </lineage>
</organism>
<dbReference type="RefSeq" id="WP_000275053.1">
    <property type="nucleotide sequence ID" value="NZ_AEDV01000073.1"/>
</dbReference>
<sequence length="125" mass="14577">MYIDLETEIYLQKLEGDIRSQLYWGVVPEIPIEWQPNQLGFYLSDPISLPAFLTRLRVFEKGFAFDDVETNVFKRKITVFAVNENKEKFIAKIKKLLDCQSRGEMCETLLYILATPVTYIDEAVC</sequence>
<comment type="caution">
    <text evidence="1">The sequence shown here is derived from an EMBL/GenBank/DDBJ whole genome shotgun (WGS) entry which is preliminary data.</text>
</comment>
<dbReference type="AlphaFoldDB" id="E1LTH2"/>
<name>E1LTH2_STRMT</name>
<proteinExistence type="predicted"/>
<evidence type="ECO:0000313" key="1">
    <source>
        <dbReference type="EMBL" id="EFO00161.1"/>
    </source>
</evidence>
<dbReference type="Proteomes" id="UP000003316">
    <property type="component" value="Unassembled WGS sequence"/>
</dbReference>
<evidence type="ECO:0000313" key="2">
    <source>
        <dbReference type="Proteomes" id="UP000003316"/>
    </source>
</evidence>